<gene>
    <name evidence="3" type="ORF">LZ519_06470</name>
</gene>
<feature type="region of interest" description="Disordered" evidence="1">
    <location>
        <begin position="1"/>
        <end position="26"/>
    </location>
</feature>
<dbReference type="Proteomes" id="UP001165343">
    <property type="component" value="Unassembled WGS sequence"/>
</dbReference>
<dbReference type="InterPro" id="IPR012938">
    <property type="entry name" value="Glc/Sorbosone_DH"/>
</dbReference>
<evidence type="ECO:0000259" key="2">
    <source>
        <dbReference type="Pfam" id="PF07995"/>
    </source>
</evidence>
<accession>A0ABT0RFD1</accession>
<feature type="domain" description="Glucose/Sorbosone dehydrogenase" evidence="2">
    <location>
        <begin position="39"/>
        <end position="216"/>
    </location>
</feature>
<evidence type="ECO:0000313" key="4">
    <source>
        <dbReference type="Proteomes" id="UP001165343"/>
    </source>
</evidence>
<protein>
    <submittedName>
        <fullName evidence="3">PQQ-dependent sugar dehydrogenase</fullName>
    </submittedName>
</protein>
<feature type="compositionally biased region" description="Polar residues" evidence="1">
    <location>
        <begin position="13"/>
        <end position="23"/>
    </location>
</feature>
<sequence>MLVVASCGAPAPTSAQPGQSDSGLSEAERPFTVTEVMKFDAPWAMDFLPGSGLPLTNAALVTEKDGRLLLVNVATGDRKEVSGTPAVVAQGQGGLLDVVTAPSFAGDGMIYLTFSEASSNGGSQLALARARLVMGAQPKLENLQVIWRNPTGGKGGHYGARIAFAPDGRSLFLSAGERQRFSPAQDMSLPMGKILHLTLDGKPAADNPWTGKAGAASVRVTDPPEDSEAAKKAPSRTVKWPGTNLTPAETWTYGHRNPLGLAFAPDGRLWQVEMGPRGGDELNLIVRGKNYGYPLVSNGDNYNGVPIPDHKAGDGFEAPKVFWNPSISPGGFIIYTGDRFPQWKGDALVAALSGQALIHVDIDGDKARKADQWDMKARIRAVDQGPDGSVYLLEDGEAPGRGRLLRLDPAR</sequence>
<dbReference type="Gene3D" id="2.120.10.30">
    <property type="entry name" value="TolB, C-terminal domain"/>
    <property type="match status" value="1"/>
</dbReference>
<dbReference type="InterPro" id="IPR011041">
    <property type="entry name" value="Quinoprot_gluc/sorb_DH_b-prop"/>
</dbReference>
<dbReference type="Pfam" id="PF07995">
    <property type="entry name" value="GSDH"/>
    <property type="match status" value="2"/>
</dbReference>
<feature type="domain" description="Glucose/Sorbosone dehydrogenase" evidence="2">
    <location>
        <begin position="247"/>
        <end position="397"/>
    </location>
</feature>
<dbReference type="RefSeq" id="WP_249867885.1">
    <property type="nucleotide sequence ID" value="NZ_JAMGBC010000001.1"/>
</dbReference>
<dbReference type="EMBL" id="JAMGBC010000001">
    <property type="protein sequence ID" value="MCL6678961.1"/>
    <property type="molecule type" value="Genomic_DNA"/>
</dbReference>
<comment type="caution">
    <text evidence="3">The sequence shown here is derived from an EMBL/GenBank/DDBJ whole genome shotgun (WGS) entry which is preliminary data.</text>
</comment>
<evidence type="ECO:0000256" key="1">
    <source>
        <dbReference type="SAM" id="MobiDB-lite"/>
    </source>
</evidence>
<keyword evidence="4" id="KW-1185">Reference proteome</keyword>
<dbReference type="PANTHER" id="PTHR19328:SF75">
    <property type="entry name" value="ALDOSE SUGAR DEHYDROGENASE YLII"/>
    <property type="match status" value="1"/>
</dbReference>
<name>A0ABT0RFD1_9SPHN</name>
<feature type="region of interest" description="Disordered" evidence="1">
    <location>
        <begin position="205"/>
        <end position="243"/>
    </location>
</feature>
<proteinExistence type="predicted"/>
<dbReference type="PANTHER" id="PTHR19328">
    <property type="entry name" value="HEDGEHOG-INTERACTING PROTEIN"/>
    <property type="match status" value="1"/>
</dbReference>
<reference evidence="3" key="1">
    <citation type="submission" date="2022-05" db="EMBL/GenBank/DDBJ databases">
        <authorList>
            <person name="Jo J.-H."/>
            <person name="Im W.-T."/>
        </authorList>
    </citation>
    <scope>NUCLEOTIDE SEQUENCE</scope>
    <source>
        <strain evidence="3">RG327</strain>
    </source>
</reference>
<dbReference type="InterPro" id="IPR011042">
    <property type="entry name" value="6-blade_b-propeller_TolB-like"/>
</dbReference>
<dbReference type="SUPFAM" id="SSF50952">
    <property type="entry name" value="Soluble quinoprotein glucose dehydrogenase"/>
    <property type="match status" value="1"/>
</dbReference>
<organism evidence="3 4">
    <name type="scientific">Sphingomonas anseongensis</name>
    <dbReference type="NCBI Taxonomy" id="2908207"/>
    <lineage>
        <taxon>Bacteria</taxon>
        <taxon>Pseudomonadati</taxon>
        <taxon>Pseudomonadota</taxon>
        <taxon>Alphaproteobacteria</taxon>
        <taxon>Sphingomonadales</taxon>
        <taxon>Sphingomonadaceae</taxon>
        <taxon>Sphingomonas</taxon>
    </lineage>
</organism>
<evidence type="ECO:0000313" key="3">
    <source>
        <dbReference type="EMBL" id="MCL6678961.1"/>
    </source>
</evidence>